<dbReference type="RefSeq" id="WP_042212259.1">
    <property type="nucleotide sequence ID" value="NZ_BBLU01000001.1"/>
</dbReference>
<proteinExistence type="predicted"/>
<dbReference type="AlphaFoldDB" id="A0A1H6TS01"/>
<dbReference type="Proteomes" id="UP000183315">
    <property type="component" value="Unassembled WGS sequence"/>
</dbReference>
<sequence>MELEVAELIPLKDKVVDKKKGTRRYWYEKGAAGERVQFNPTSLKISTTNNVDTGGSTTRTQKHQTPSVQPSTLSFDLEFDTAEALNNKGEPQDVRELTEHIRRFCTPNDKDPGKPPPALLFHWGKFLFYGIVTQLTEDIDYFSPDGYPLRAKVSVSMTEVNGKWDAAELGPGARERDDALKGTPGPQYSDGATTPDPPLGNGAGSAPTANPVAAVIARAGESVQQLLTRLDQDPETWRSAMAGLDSPLSLSAGAQVQLGAAASASAGLGVAGGATASASVSAEAGARAALGLEGGAAARVGGVGAQAAAGFALAEAGGIVQAGARADASAAASAQAGARAQFAVPLQAQASASASAHASAHTDARSLTFGRGVPLRARVSGDAAATPGP</sequence>
<gene>
    <name evidence="3" type="ORF">SAMN05421637_0121</name>
</gene>
<dbReference type="eggNOG" id="COG1652">
    <property type="taxonomic scope" value="Bacteria"/>
</dbReference>
<evidence type="ECO:0000313" key="3">
    <source>
        <dbReference type="EMBL" id="SEI82801.1"/>
    </source>
</evidence>
<organism evidence="3 4">
    <name type="scientific">Demequina mangrovi</name>
    <dbReference type="NCBI Taxonomy" id="1043493"/>
    <lineage>
        <taxon>Bacteria</taxon>
        <taxon>Bacillati</taxon>
        <taxon>Actinomycetota</taxon>
        <taxon>Actinomycetes</taxon>
        <taxon>Micrococcales</taxon>
        <taxon>Demequinaceae</taxon>
        <taxon>Demequina</taxon>
    </lineage>
</organism>
<evidence type="ECO:0000259" key="2">
    <source>
        <dbReference type="Pfam" id="PF19266"/>
    </source>
</evidence>
<dbReference type="OrthoDB" id="9815939at2"/>
<feature type="region of interest" description="Disordered" evidence="1">
    <location>
        <begin position="48"/>
        <end position="69"/>
    </location>
</feature>
<dbReference type="InterPro" id="IPR045361">
    <property type="entry name" value="CIS_tube_prot_N"/>
</dbReference>
<name>A0A1H6TS01_9MICO</name>
<feature type="region of interest" description="Disordered" evidence="1">
    <location>
        <begin position="166"/>
        <end position="207"/>
    </location>
</feature>
<dbReference type="EMBL" id="FNZI01000001">
    <property type="protein sequence ID" value="SEI82801.1"/>
    <property type="molecule type" value="Genomic_DNA"/>
</dbReference>
<evidence type="ECO:0000313" key="4">
    <source>
        <dbReference type="Proteomes" id="UP000183315"/>
    </source>
</evidence>
<keyword evidence="4" id="KW-1185">Reference proteome</keyword>
<accession>A0A1H6TS01</accession>
<dbReference type="STRING" id="1043493.SAMN05421637_0121"/>
<reference evidence="4" key="1">
    <citation type="submission" date="2016-10" db="EMBL/GenBank/DDBJ databases">
        <authorList>
            <person name="Varghese N."/>
        </authorList>
    </citation>
    <scope>NUCLEOTIDE SEQUENCE [LARGE SCALE GENOMIC DNA]</scope>
    <source>
        <strain evidence="4">DSM 24868</strain>
    </source>
</reference>
<dbReference type="Pfam" id="PF19266">
    <property type="entry name" value="CIS_tube"/>
    <property type="match status" value="1"/>
</dbReference>
<evidence type="ECO:0000256" key="1">
    <source>
        <dbReference type="SAM" id="MobiDB-lite"/>
    </source>
</evidence>
<feature type="domain" description="Contractile injection system tube protein N-terminal" evidence="2">
    <location>
        <begin position="34"/>
        <end position="160"/>
    </location>
</feature>
<protein>
    <recommendedName>
        <fullName evidence="2">Contractile injection system tube protein N-terminal domain-containing protein</fullName>
    </recommendedName>
</protein>